<evidence type="ECO:0000313" key="3">
    <source>
        <dbReference type="EMBL" id="WTO84222.1"/>
    </source>
</evidence>
<dbReference type="PANTHER" id="PTHR19879:SF9">
    <property type="entry name" value="TRANSCRIPTION INITIATION FACTOR TFIID SUBUNIT 5"/>
    <property type="match status" value="1"/>
</dbReference>
<organism evidence="3 4">
    <name type="scientific">Streptomyces nigra</name>
    <dbReference type="NCBI Taxonomy" id="1827580"/>
    <lineage>
        <taxon>Bacteria</taxon>
        <taxon>Bacillati</taxon>
        <taxon>Actinomycetota</taxon>
        <taxon>Actinomycetes</taxon>
        <taxon>Kitasatosporales</taxon>
        <taxon>Streptomycetaceae</taxon>
        <taxon>Streptomyces</taxon>
    </lineage>
</organism>
<keyword evidence="4" id="KW-1185">Reference proteome</keyword>
<proteinExistence type="predicted"/>
<dbReference type="Gene3D" id="2.130.10.10">
    <property type="entry name" value="YVTN repeat-like/Quinoprotein amine dehydrogenase"/>
    <property type="match status" value="1"/>
</dbReference>
<evidence type="ECO:0000313" key="4">
    <source>
        <dbReference type="Proteomes" id="UP001622690"/>
    </source>
</evidence>
<dbReference type="SMART" id="SM00320">
    <property type="entry name" value="WD40"/>
    <property type="match status" value="3"/>
</dbReference>
<dbReference type="EMBL" id="CP108125">
    <property type="protein sequence ID" value="WTO84222.1"/>
    <property type="molecule type" value="Genomic_DNA"/>
</dbReference>
<dbReference type="Proteomes" id="UP001622690">
    <property type="component" value="Chromosome"/>
</dbReference>
<feature type="region of interest" description="Disordered" evidence="2">
    <location>
        <begin position="125"/>
        <end position="164"/>
    </location>
</feature>
<name>A0ABZ1IV77_9ACTN</name>
<dbReference type="InterPro" id="IPR001680">
    <property type="entry name" value="WD40_rpt"/>
</dbReference>
<dbReference type="Pfam" id="PF00400">
    <property type="entry name" value="WD40"/>
    <property type="match status" value="3"/>
</dbReference>
<dbReference type="InterPro" id="IPR015943">
    <property type="entry name" value="WD40/YVTN_repeat-like_dom_sf"/>
</dbReference>
<protein>
    <submittedName>
        <fullName evidence="3">WD40 repeat domain-containing protein</fullName>
    </submittedName>
</protein>
<dbReference type="RefSeq" id="WP_403284381.1">
    <property type="nucleotide sequence ID" value="NZ_CP108125.1"/>
</dbReference>
<gene>
    <name evidence="3" type="ORF">OHU27_18090</name>
</gene>
<keyword evidence="1" id="KW-0853">WD repeat</keyword>
<feature type="compositionally biased region" description="Polar residues" evidence="2">
    <location>
        <begin position="125"/>
        <end position="139"/>
    </location>
</feature>
<dbReference type="PROSITE" id="PS50082">
    <property type="entry name" value="WD_REPEATS_2"/>
    <property type="match status" value="1"/>
</dbReference>
<evidence type="ECO:0000256" key="2">
    <source>
        <dbReference type="SAM" id="MobiDB-lite"/>
    </source>
</evidence>
<reference evidence="3 4" key="1">
    <citation type="submission" date="2022-10" db="EMBL/GenBank/DDBJ databases">
        <title>The complete genomes of actinobacterial strains from the NBC collection.</title>
        <authorList>
            <person name="Joergensen T.S."/>
            <person name="Alvarez Arevalo M."/>
            <person name="Sterndorff E.B."/>
            <person name="Faurdal D."/>
            <person name="Vuksanovic O."/>
            <person name="Mourched A.-S."/>
            <person name="Charusanti P."/>
            <person name="Shaw S."/>
            <person name="Blin K."/>
            <person name="Weber T."/>
        </authorList>
    </citation>
    <scope>NUCLEOTIDE SEQUENCE [LARGE SCALE GENOMIC DNA]</scope>
    <source>
        <strain evidence="3 4">NBC_00206</strain>
    </source>
</reference>
<feature type="compositionally biased region" description="Basic residues" evidence="2">
    <location>
        <begin position="140"/>
        <end position="150"/>
    </location>
</feature>
<dbReference type="SUPFAM" id="SSF82171">
    <property type="entry name" value="DPP6 N-terminal domain-like"/>
    <property type="match status" value="1"/>
</dbReference>
<sequence>MRSQAVGDVDTMVFSPDGTRLAVVGLDGTLRLWHLSTGALRTLRAGHDQPLRAVAFAPDGRTLAVVAIEDDGDRVTLLDTTTGRAQRTIEPGARSPLSLAFSPDGHTLATVSTGNGAVETWDTRTGSRQAAGNSLNRTVRNGRRQPRRAARHYDPWAWTGSSAS</sequence>
<feature type="repeat" description="WD" evidence="1">
    <location>
        <begin position="9"/>
        <end position="43"/>
    </location>
</feature>
<dbReference type="PANTHER" id="PTHR19879">
    <property type="entry name" value="TRANSCRIPTION INITIATION FACTOR TFIID"/>
    <property type="match status" value="1"/>
</dbReference>
<accession>A0ABZ1IV77</accession>
<evidence type="ECO:0000256" key="1">
    <source>
        <dbReference type="PROSITE-ProRule" id="PRU00221"/>
    </source>
</evidence>